<reference evidence="3 4" key="1">
    <citation type="submission" date="2024-03" db="EMBL/GenBank/DDBJ databases">
        <authorList>
            <person name="Martinez-Hernandez J."/>
        </authorList>
    </citation>
    <scope>NUCLEOTIDE SEQUENCE [LARGE SCALE GENOMIC DNA]</scope>
</reference>
<dbReference type="SMART" id="SM00439">
    <property type="entry name" value="BAH"/>
    <property type="match status" value="1"/>
</dbReference>
<comment type="caution">
    <text evidence="3">The sequence shown here is derived from an EMBL/GenBank/DDBJ whole genome shotgun (WGS) entry which is preliminary data.</text>
</comment>
<dbReference type="PANTHER" id="PTHR46364">
    <property type="entry name" value="OS08G0421900 PROTEIN"/>
    <property type="match status" value="1"/>
</dbReference>
<organism evidence="3 4">
    <name type="scientific">Lupinus luteus</name>
    <name type="common">European yellow lupine</name>
    <dbReference type="NCBI Taxonomy" id="3873"/>
    <lineage>
        <taxon>Eukaryota</taxon>
        <taxon>Viridiplantae</taxon>
        <taxon>Streptophyta</taxon>
        <taxon>Embryophyta</taxon>
        <taxon>Tracheophyta</taxon>
        <taxon>Spermatophyta</taxon>
        <taxon>Magnoliopsida</taxon>
        <taxon>eudicotyledons</taxon>
        <taxon>Gunneridae</taxon>
        <taxon>Pentapetalae</taxon>
        <taxon>rosids</taxon>
        <taxon>fabids</taxon>
        <taxon>Fabales</taxon>
        <taxon>Fabaceae</taxon>
        <taxon>Papilionoideae</taxon>
        <taxon>50 kb inversion clade</taxon>
        <taxon>genistoids sensu lato</taxon>
        <taxon>core genistoids</taxon>
        <taxon>Genisteae</taxon>
        <taxon>Lupinus</taxon>
    </lineage>
</organism>
<dbReference type="InterPro" id="IPR043151">
    <property type="entry name" value="BAH_sf"/>
</dbReference>
<evidence type="ECO:0000259" key="2">
    <source>
        <dbReference type="PROSITE" id="PS51038"/>
    </source>
</evidence>
<dbReference type="Pfam" id="PF01426">
    <property type="entry name" value="BAH"/>
    <property type="match status" value="1"/>
</dbReference>
<evidence type="ECO:0000313" key="4">
    <source>
        <dbReference type="Proteomes" id="UP001497480"/>
    </source>
</evidence>
<dbReference type="GO" id="GO:0003682">
    <property type="term" value="F:chromatin binding"/>
    <property type="evidence" value="ECO:0007669"/>
    <property type="project" value="InterPro"/>
</dbReference>
<feature type="domain" description="BAH" evidence="2">
    <location>
        <begin position="21"/>
        <end position="136"/>
    </location>
</feature>
<dbReference type="EMBL" id="CAXHTB010000007">
    <property type="protein sequence ID" value="CAL0310180.1"/>
    <property type="molecule type" value="Genomic_DNA"/>
</dbReference>
<sequence>MAKTRSGKKEIDSYTIKGTNVIVRAGDNVLMHPPDRDKLPYVARVDKIEHDNRNSVKVSIRWYYRPEDSIGGRREFHGTNELFLSDHRDVQSAHTIEGKCVVHPFDDYIKLKKAGSEDYFCRFEYMATAGTFTPDSVAVYCKCEMPYNPDVFMMQWWWSKVVVIIIRVVVINVDWVGGGGYGSGNKMENLDAKTIHGDGIPPAIKEPCDNLHGDEVPNALECVTPAMDPLSLGVNNVEPEKVEGVQADAEEEEKTIKEKVAEHKSIEDQVKLPSEEPNQGHGDGQVPTNDIKTSIELEKNDTKMTNPESMERKRKQPMESRLMNNPAENMEEMGGPTNQAPQLNGNTHTDANNIETQVNSAKMVMDVLNNMDGVEVGSSLWCNAVYWLEDPVKRAMFLQMRDDTARLAWINFRYKMAK</sequence>
<protein>
    <recommendedName>
        <fullName evidence="2">BAH domain-containing protein</fullName>
    </recommendedName>
</protein>
<feature type="compositionally biased region" description="Basic and acidic residues" evidence="1">
    <location>
        <begin position="293"/>
        <end position="302"/>
    </location>
</feature>
<keyword evidence="4" id="KW-1185">Reference proteome</keyword>
<dbReference type="AlphaFoldDB" id="A0AAV1WLE9"/>
<dbReference type="InterPro" id="IPR001025">
    <property type="entry name" value="BAH_dom"/>
</dbReference>
<dbReference type="PROSITE" id="PS51038">
    <property type="entry name" value="BAH"/>
    <property type="match status" value="1"/>
</dbReference>
<feature type="compositionally biased region" description="Basic and acidic residues" evidence="1">
    <location>
        <begin position="254"/>
        <end position="274"/>
    </location>
</feature>
<evidence type="ECO:0000313" key="3">
    <source>
        <dbReference type="EMBL" id="CAL0310180.1"/>
    </source>
</evidence>
<accession>A0AAV1WLE9</accession>
<dbReference type="Gene3D" id="2.30.30.490">
    <property type="match status" value="1"/>
</dbReference>
<name>A0AAV1WLE9_LUPLU</name>
<dbReference type="Proteomes" id="UP001497480">
    <property type="component" value="Unassembled WGS sequence"/>
</dbReference>
<proteinExistence type="predicted"/>
<evidence type="ECO:0000256" key="1">
    <source>
        <dbReference type="SAM" id="MobiDB-lite"/>
    </source>
</evidence>
<feature type="region of interest" description="Disordered" evidence="1">
    <location>
        <begin position="244"/>
        <end position="320"/>
    </location>
</feature>
<gene>
    <name evidence="3" type="ORF">LLUT_LOCUS11240</name>
</gene>